<evidence type="ECO:0000256" key="2">
    <source>
        <dbReference type="ARBA" id="ARBA00022679"/>
    </source>
</evidence>
<dbReference type="InterPro" id="IPR001537">
    <property type="entry name" value="SpoU_MeTrfase"/>
</dbReference>
<evidence type="ECO:0000259" key="3">
    <source>
        <dbReference type="Pfam" id="PF00588"/>
    </source>
</evidence>
<evidence type="ECO:0000313" key="5">
    <source>
        <dbReference type="Proteomes" id="UP000034736"/>
    </source>
</evidence>
<dbReference type="SUPFAM" id="SSF75217">
    <property type="entry name" value="alpha/beta knot"/>
    <property type="match status" value="1"/>
</dbReference>
<evidence type="ECO:0000313" key="4">
    <source>
        <dbReference type="EMBL" id="KKT39904.1"/>
    </source>
</evidence>
<dbReference type="EMBL" id="LCHU01000026">
    <property type="protein sequence ID" value="KKT39904.1"/>
    <property type="molecule type" value="Genomic_DNA"/>
</dbReference>
<dbReference type="GO" id="GO:0032259">
    <property type="term" value="P:methylation"/>
    <property type="evidence" value="ECO:0007669"/>
    <property type="project" value="UniProtKB-KW"/>
</dbReference>
<organism evidence="4 5">
    <name type="scientific">Candidatus Giovannonibacteria bacterium GW2011_GWA2_44_13b</name>
    <dbReference type="NCBI Taxonomy" id="1618647"/>
    <lineage>
        <taxon>Bacteria</taxon>
        <taxon>Candidatus Giovannoniibacteriota</taxon>
    </lineage>
</organism>
<dbReference type="InterPro" id="IPR029028">
    <property type="entry name" value="Alpha/beta_knot_MTases"/>
</dbReference>
<dbReference type="GO" id="GO:0003723">
    <property type="term" value="F:RNA binding"/>
    <property type="evidence" value="ECO:0007669"/>
    <property type="project" value="InterPro"/>
</dbReference>
<dbReference type="Proteomes" id="UP000034736">
    <property type="component" value="Unassembled WGS sequence"/>
</dbReference>
<comment type="caution">
    <text evidence="4">The sequence shown here is derived from an EMBL/GenBank/DDBJ whole genome shotgun (WGS) entry which is preliminary data.</text>
</comment>
<reference evidence="4 5" key="1">
    <citation type="journal article" date="2015" name="Nature">
        <title>rRNA introns, odd ribosomes, and small enigmatic genomes across a large radiation of phyla.</title>
        <authorList>
            <person name="Brown C.T."/>
            <person name="Hug L.A."/>
            <person name="Thomas B.C."/>
            <person name="Sharon I."/>
            <person name="Castelle C.J."/>
            <person name="Singh A."/>
            <person name="Wilkins M.J."/>
            <person name="Williams K.H."/>
            <person name="Banfield J.F."/>
        </authorList>
    </citation>
    <scope>NUCLEOTIDE SEQUENCE [LARGE SCALE GENOMIC DNA]</scope>
</reference>
<dbReference type="GO" id="GO:0005829">
    <property type="term" value="C:cytosol"/>
    <property type="evidence" value="ECO:0007669"/>
    <property type="project" value="TreeGrafter"/>
</dbReference>
<feature type="domain" description="tRNA/rRNA methyltransferase SpoU type" evidence="3">
    <location>
        <begin position="5"/>
        <end position="173"/>
    </location>
</feature>
<accession>A0A0G1JWN9</accession>
<dbReference type="PANTHER" id="PTHR46429:SF1">
    <property type="entry name" value="23S RRNA (GUANOSINE-2'-O-)-METHYLTRANSFERASE RLMB"/>
    <property type="match status" value="1"/>
</dbReference>
<dbReference type="InterPro" id="IPR004441">
    <property type="entry name" value="rRNA_MeTrfase_TrmH"/>
</dbReference>
<sequence>MRPFLILILLDIRSLHNVGAIFRTADAMVVKEIYLAGYTPEPYDLFGKLRKGFAKTALGAEKFISWKKAKSISALIKKLNSEKIFIAALEQSKNSVPLNHFTSRCQLGNRVSKSKKKTLGGLTAKSGIALILGNEVRGIPKSILRKSDAVLQIPMQGKKESLNVSVAAGIALYALAQIN</sequence>
<protein>
    <recommendedName>
        <fullName evidence="3">tRNA/rRNA methyltransferase SpoU type domain-containing protein</fullName>
    </recommendedName>
</protein>
<dbReference type="STRING" id="1618647.UW30_C0026G0003"/>
<dbReference type="Gene3D" id="3.40.1280.10">
    <property type="match status" value="1"/>
</dbReference>
<dbReference type="InterPro" id="IPR029026">
    <property type="entry name" value="tRNA_m1G_MTases_N"/>
</dbReference>
<dbReference type="PANTHER" id="PTHR46429">
    <property type="entry name" value="23S RRNA (GUANOSINE-2'-O-)-METHYLTRANSFERASE RLMB"/>
    <property type="match status" value="1"/>
</dbReference>
<dbReference type="GO" id="GO:0006396">
    <property type="term" value="P:RNA processing"/>
    <property type="evidence" value="ECO:0007669"/>
    <property type="project" value="InterPro"/>
</dbReference>
<gene>
    <name evidence="4" type="ORF">UW30_C0026G0003</name>
</gene>
<dbReference type="AlphaFoldDB" id="A0A0G1JWN9"/>
<keyword evidence="2" id="KW-0808">Transferase</keyword>
<dbReference type="Pfam" id="PF00588">
    <property type="entry name" value="SpoU_methylase"/>
    <property type="match status" value="1"/>
</dbReference>
<evidence type="ECO:0000256" key="1">
    <source>
        <dbReference type="ARBA" id="ARBA00022603"/>
    </source>
</evidence>
<dbReference type="GO" id="GO:0008173">
    <property type="term" value="F:RNA methyltransferase activity"/>
    <property type="evidence" value="ECO:0007669"/>
    <property type="project" value="InterPro"/>
</dbReference>
<proteinExistence type="predicted"/>
<name>A0A0G1JWN9_9BACT</name>
<keyword evidence="1" id="KW-0489">Methyltransferase</keyword>